<dbReference type="PANTHER" id="PTHR31062">
    <property type="entry name" value="XYLOGLUCAN ENDOTRANSGLUCOSYLASE/HYDROLASE PROTEIN 8-RELATED"/>
    <property type="match status" value="1"/>
</dbReference>
<evidence type="ECO:0000259" key="13">
    <source>
        <dbReference type="Pfam" id="PF06955"/>
    </source>
</evidence>
<keyword evidence="6" id="KW-0964">Secreted</keyword>
<evidence type="ECO:0000256" key="9">
    <source>
        <dbReference type="ARBA" id="ARBA00023295"/>
    </source>
</evidence>
<evidence type="ECO:0000313" key="15">
    <source>
        <dbReference type="Proteomes" id="UP000233551"/>
    </source>
</evidence>
<evidence type="ECO:0000256" key="2">
    <source>
        <dbReference type="ARBA" id="ARBA00004271"/>
    </source>
</evidence>
<name>A0A2I0J7T6_PUNGR</name>
<keyword evidence="9" id="KW-0326">Glycosidase</keyword>
<dbReference type="SUPFAM" id="SSF49899">
    <property type="entry name" value="Concanavalin A-like lectins/glucanases"/>
    <property type="match status" value="1"/>
</dbReference>
<feature type="domain" description="Xyloglucan endo-transglycosylase C-terminal" evidence="13">
    <location>
        <begin position="53"/>
        <end position="98"/>
    </location>
</feature>
<evidence type="ECO:0000256" key="6">
    <source>
        <dbReference type="ARBA" id="ARBA00022525"/>
    </source>
</evidence>
<dbReference type="GO" id="GO:0071555">
    <property type="term" value="P:cell wall organization"/>
    <property type="evidence" value="ECO:0007669"/>
    <property type="project" value="UniProtKB-KW"/>
</dbReference>
<evidence type="ECO:0000256" key="10">
    <source>
        <dbReference type="ARBA" id="ARBA00023316"/>
    </source>
</evidence>
<protein>
    <recommendedName>
        <fullName evidence="3">xyloglucan:xyloglucosyl transferase</fullName>
        <ecNumber evidence="3">2.4.1.207</ecNumber>
    </recommendedName>
</protein>
<comment type="catalytic activity">
    <reaction evidence="11">
        <text>breaks a beta-(1-&gt;4) bond in the backbone of a xyloglucan and transfers the xyloglucanyl segment on to O-4 of the non-reducing terminal glucose residue of an acceptor, which can be a xyloglucan or an oligosaccharide of xyloglucan.</text>
        <dbReference type="EC" id="2.4.1.207"/>
    </reaction>
</comment>
<dbReference type="Proteomes" id="UP000233551">
    <property type="component" value="Unassembled WGS sequence"/>
</dbReference>
<dbReference type="STRING" id="22663.A0A2I0J7T6"/>
<dbReference type="Pfam" id="PF06955">
    <property type="entry name" value="XET_C"/>
    <property type="match status" value="1"/>
</dbReference>
<dbReference type="AlphaFoldDB" id="A0A2I0J7T6"/>
<keyword evidence="4" id="KW-0134">Cell wall</keyword>
<keyword evidence="5" id="KW-0052">Apoplast</keyword>
<keyword evidence="8" id="KW-0378">Hydrolase</keyword>
<evidence type="ECO:0000256" key="11">
    <source>
        <dbReference type="ARBA" id="ARBA00034022"/>
    </source>
</evidence>
<organism evidence="14 15">
    <name type="scientific">Punica granatum</name>
    <name type="common">Pomegranate</name>
    <dbReference type="NCBI Taxonomy" id="22663"/>
    <lineage>
        <taxon>Eukaryota</taxon>
        <taxon>Viridiplantae</taxon>
        <taxon>Streptophyta</taxon>
        <taxon>Embryophyta</taxon>
        <taxon>Tracheophyta</taxon>
        <taxon>Spermatophyta</taxon>
        <taxon>Magnoliopsida</taxon>
        <taxon>eudicotyledons</taxon>
        <taxon>Gunneridae</taxon>
        <taxon>Pentapetalae</taxon>
        <taxon>rosids</taxon>
        <taxon>malvids</taxon>
        <taxon>Myrtales</taxon>
        <taxon>Lythraceae</taxon>
        <taxon>Punica</taxon>
    </lineage>
</organism>
<keyword evidence="10" id="KW-0961">Cell wall biogenesis/degradation</keyword>
<dbReference type="InterPro" id="IPR010713">
    <property type="entry name" value="XET_C"/>
</dbReference>
<keyword evidence="7" id="KW-0808">Transferase</keyword>
<evidence type="ECO:0000313" key="14">
    <source>
        <dbReference type="EMBL" id="PKI52299.1"/>
    </source>
</evidence>
<feature type="domain" description="GH16" evidence="12">
    <location>
        <begin position="1"/>
        <end position="25"/>
    </location>
</feature>
<evidence type="ECO:0000256" key="4">
    <source>
        <dbReference type="ARBA" id="ARBA00022512"/>
    </source>
</evidence>
<proteinExistence type="predicted"/>
<comment type="subcellular location">
    <subcellularLocation>
        <location evidence="1">Secreted</location>
        <location evidence="1">Cell wall</location>
    </subcellularLocation>
    <subcellularLocation>
        <location evidence="2">Secreted</location>
        <location evidence="2">Extracellular space</location>
        <location evidence="2">Apoplast</location>
    </subcellularLocation>
</comment>
<evidence type="ECO:0000259" key="12">
    <source>
        <dbReference type="Pfam" id="PF00722"/>
    </source>
</evidence>
<dbReference type="Pfam" id="PF00722">
    <property type="entry name" value="Glyco_hydro_16"/>
    <property type="match status" value="1"/>
</dbReference>
<keyword evidence="15" id="KW-1185">Reference proteome</keyword>
<dbReference type="GO" id="GO:0004553">
    <property type="term" value="F:hydrolase activity, hydrolyzing O-glycosyl compounds"/>
    <property type="evidence" value="ECO:0007669"/>
    <property type="project" value="InterPro"/>
</dbReference>
<evidence type="ECO:0000256" key="7">
    <source>
        <dbReference type="ARBA" id="ARBA00022679"/>
    </source>
</evidence>
<evidence type="ECO:0000256" key="1">
    <source>
        <dbReference type="ARBA" id="ARBA00004191"/>
    </source>
</evidence>
<evidence type="ECO:0000256" key="3">
    <source>
        <dbReference type="ARBA" id="ARBA00012152"/>
    </source>
</evidence>
<dbReference type="InterPro" id="IPR000757">
    <property type="entry name" value="Beta-glucanase-like"/>
</dbReference>
<reference evidence="14 15" key="1">
    <citation type="submission" date="2017-11" db="EMBL/GenBank/DDBJ databases">
        <title>De-novo sequencing of pomegranate (Punica granatum L.) genome.</title>
        <authorList>
            <person name="Akparov Z."/>
            <person name="Amiraslanov A."/>
            <person name="Hajiyeva S."/>
            <person name="Abbasov M."/>
            <person name="Kaur K."/>
            <person name="Hamwieh A."/>
            <person name="Solovyev V."/>
            <person name="Salamov A."/>
            <person name="Braich B."/>
            <person name="Kosarev P."/>
            <person name="Mahmoud A."/>
            <person name="Hajiyev E."/>
            <person name="Babayeva S."/>
            <person name="Izzatullayeva V."/>
            <person name="Mammadov A."/>
            <person name="Mammadov A."/>
            <person name="Sharifova S."/>
            <person name="Ojaghi J."/>
            <person name="Eynullazada K."/>
            <person name="Bayramov B."/>
            <person name="Abdulazimova A."/>
            <person name="Shahmuradov I."/>
        </authorList>
    </citation>
    <scope>NUCLEOTIDE SEQUENCE [LARGE SCALE GENOMIC DNA]</scope>
    <source>
        <strain evidence="15">cv. AG2017</strain>
        <tissue evidence="14">Leaf</tissue>
    </source>
</reference>
<accession>A0A2I0J7T6</accession>
<comment type="caution">
    <text evidence="14">The sequence shown here is derived from an EMBL/GenBank/DDBJ whole genome shotgun (WGS) entry which is preliminary data.</text>
</comment>
<sequence>MRIHSSLWNGDDWATRGGLVKTDWAQAPFTASYRNFRAEACVWSSGASSCPTSSSSSWLSQELDSAGQESLRWVRKNHMIYDYCADTKRFPRGMPPECKVATSSMNCIDNSQ</sequence>
<dbReference type="InterPro" id="IPR044791">
    <property type="entry name" value="Beta-glucanase/XTH"/>
</dbReference>
<dbReference type="Gene3D" id="2.60.120.200">
    <property type="match status" value="1"/>
</dbReference>
<dbReference type="GO" id="GO:0016762">
    <property type="term" value="F:xyloglucan:xyloglucosyl transferase activity"/>
    <property type="evidence" value="ECO:0007669"/>
    <property type="project" value="UniProtKB-EC"/>
</dbReference>
<dbReference type="EC" id="2.4.1.207" evidence="3"/>
<dbReference type="InterPro" id="IPR013320">
    <property type="entry name" value="ConA-like_dom_sf"/>
</dbReference>
<dbReference type="GO" id="GO:0044042">
    <property type="term" value="P:glucan metabolic process"/>
    <property type="evidence" value="ECO:0007669"/>
    <property type="project" value="InterPro"/>
</dbReference>
<dbReference type="EMBL" id="PGOL01001939">
    <property type="protein sequence ID" value="PKI52299.1"/>
    <property type="molecule type" value="Genomic_DNA"/>
</dbReference>
<evidence type="ECO:0000256" key="5">
    <source>
        <dbReference type="ARBA" id="ARBA00022523"/>
    </source>
</evidence>
<dbReference type="GO" id="GO:0048046">
    <property type="term" value="C:apoplast"/>
    <property type="evidence" value="ECO:0007669"/>
    <property type="project" value="UniProtKB-SubCell"/>
</dbReference>
<evidence type="ECO:0000256" key="8">
    <source>
        <dbReference type="ARBA" id="ARBA00022801"/>
    </source>
</evidence>
<gene>
    <name evidence="14" type="ORF">CRG98_027225</name>
</gene>